<proteinExistence type="inferred from homology"/>
<organism evidence="5 6">
    <name type="scientific">Hypocrea jecorina (strain ATCC 56765 / BCRC 32924 / NRRL 11460 / Rut C-30)</name>
    <name type="common">Trichoderma reesei</name>
    <dbReference type="NCBI Taxonomy" id="1344414"/>
    <lineage>
        <taxon>Eukaryota</taxon>
        <taxon>Fungi</taxon>
        <taxon>Dikarya</taxon>
        <taxon>Ascomycota</taxon>
        <taxon>Pezizomycotina</taxon>
        <taxon>Sordariomycetes</taxon>
        <taxon>Hypocreomycetidae</taxon>
        <taxon>Hypocreales</taxon>
        <taxon>Hypocreaceae</taxon>
        <taxon>Trichoderma</taxon>
    </lineage>
</organism>
<dbReference type="PRINTS" id="PR00080">
    <property type="entry name" value="SDRFAMILY"/>
</dbReference>
<dbReference type="OrthoDB" id="1933717at2759"/>
<dbReference type="HOGENOM" id="CLU_010194_2_9_1"/>
<dbReference type="PANTHER" id="PTHR43976">
    <property type="entry name" value="SHORT CHAIN DEHYDROGENASE"/>
    <property type="match status" value="1"/>
</dbReference>
<dbReference type="EMBL" id="KI911144">
    <property type="protein sequence ID" value="ETS02753.1"/>
    <property type="molecule type" value="Genomic_DNA"/>
</dbReference>
<name>A0A024SCF2_HYPJR</name>
<evidence type="ECO:0000313" key="5">
    <source>
        <dbReference type="EMBL" id="ETS02753.1"/>
    </source>
</evidence>
<dbReference type="AlphaFoldDB" id="A0A024SCF2"/>
<dbReference type="KEGG" id="trr:M419DRAFT_97717"/>
<dbReference type="InterPro" id="IPR036291">
    <property type="entry name" value="NAD(P)-bd_dom_sf"/>
</dbReference>
<dbReference type="GO" id="GO:0016491">
    <property type="term" value="F:oxidoreductase activity"/>
    <property type="evidence" value="ECO:0007669"/>
    <property type="project" value="UniProtKB-KW"/>
</dbReference>
<feature type="signal peptide" evidence="4">
    <location>
        <begin position="1"/>
        <end position="17"/>
    </location>
</feature>
<dbReference type="Pfam" id="PF00106">
    <property type="entry name" value="adh_short"/>
    <property type="match status" value="1"/>
</dbReference>
<dbReference type="Gene3D" id="3.40.50.720">
    <property type="entry name" value="NAD(P)-binding Rossmann-like Domain"/>
    <property type="match status" value="1"/>
</dbReference>
<accession>A0A024SCF2</accession>
<sequence length="273" mass="29437">MARIWFVTGSSKGLGLAIVEAALADGDNVVATARSPSTVNHLLEKYGPDRILPLALDVSKNDQVESAVKAALDKFGRIDVVVNNAGYAIPRALEDTSIELYRDQIDTNFLGTVYVTKAVTPIMRKQQSGRILQVSSVGGRLATPGLSAYQAAKWAVGGFTGVVAKELAPFGIKMTVLEPGGMKTDWAGFSEDGFVISEPYQQTVGAFQKIREQYSQFRSDPKKVADVIVKISKVDDPPLKLLLGPETVDLVKQAAAELAASDEKWRDATLLKI</sequence>
<gene>
    <name evidence="5" type="ORF">M419DRAFT_97717</name>
</gene>
<protein>
    <submittedName>
        <fullName evidence="5">NAD(P)-binding protein</fullName>
    </submittedName>
</protein>
<evidence type="ECO:0000313" key="6">
    <source>
        <dbReference type="Proteomes" id="UP000024376"/>
    </source>
</evidence>
<keyword evidence="2" id="KW-0560">Oxidoreductase</keyword>
<dbReference type="Proteomes" id="UP000024376">
    <property type="component" value="Unassembled WGS sequence"/>
</dbReference>
<dbReference type="SUPFAM" id="SSF51735">
    <property type="entry name" value="NAD(P)-binding Rossmann-fold domains"/>
    <property type="match status" value="1"/>
</dbReference>
<keyword evidence="4" id="KW-0732">Signal</keyword>
<evidence type="ECO:0000256" key="2">
    <source>
        <dbReference type="ARBA" id="ARBA00023002"/>
    </source>
</evidence>
<feature type="chain" id="PRO_5001534201" evidence="4">
    <location>
        <begin position="18"/>
        <end position="273"/>
    </location>
</feature>
<evidence type="ECO:0000256" key="4">
    <source>
        <dbReference type="SAM" id="SignalP"/>
    </source>
</evidence>
<evidence type="ECO:0000256" key="1">
    <source>
        <dbReference type="ARBA" id="ARBA00006484"/>
    </source>
</evidence>
<evidence type="ECO:0000256" key="3">
    <source>
        <dbReference type="RuleBase" id="RU000363"/>
    </source>
</evidence>
<dbReference type="InterPro" id="IPR002347">
    <property type="entry name" value="SDR_fam"/>
</dbReference>
<dbReference type="PANTHER" id="PTHR43976:SF16">
    <property type="entry name" value="SHORT-CHAIN DEHYDROGENASE_REDUCTASE FAMILY PROTEIN"/>
    <property type="match status" value="1"/>
</dbReference>
<dbReference type="PRINTS" id="PR00081">
    <property type="entry name" value="GDHRDH"/>
</dbReference>
<comment type="similarity">
    <text evidence="1 3">Belongs to the short-chain dehydrogenases/reductases (SDR) family.</text>
</comment>
<reference evidence="6" key="1">
    <citation type="journal article" date="2013" name="Ind. Biotechnol.">
        <title>Comparative genomics analysis of Trichoderma reesei strains.</title>
        <authorList>
            <person name="Koike H."/>
            <person name="Aerts A."/>
            <person name="LaButti K."/>
            <person name="Grigoriev I.V."/>
            <person name="Baker S.E."/>
        </authorList>
    </citation>
    <scope>NUCLEOTIDE SEQUENCE [LARGE SCALE GENOMIC DNA]</scope>
    <source>
        <strain evidence="6">ATCC 56765 / BCRC 32924 / NRRL 11460 / Rut C-30</strain>
    </source>
</reference>
<dbReference type="CDD" id="cd05374">
    <property type="entry name" value="17beta-HSD-like_SDR_c"/>
    <property type="match status" value="1"/>
</dbReference>
<dbReference type="InterPro" id="IPR051911">
    <property type="entry name" value="SDR_oxidoreductase"/>
</dbReference>